<feature type="region of interest" description="Disordered" evidence="1">
    <location>
        <begin position="45"/>
        <end position="67"/>
    </location>
</feature>
<dbReference type="AlphaFoldDB" id="A0A7C9D5Z2"/>
<evidence type="ECO:0000256" key="1">
    <source>
        <dbReference type="SAM" id="MobiDB-lite"/>
    </source>
</evidence>
<protein>
    <submittedName>
        <fullName evidence="2">Uncharacterized protein</fullName>
    </submittedName>
</protein>
<accession>A0A7C9D5Z2</accession>
<evidence type="ECO:0000313" key="2">
    <source>
        <dbReference type="EMBL" id="MBA4634466.1"/>
    </source>
</evidence>
<proteinExistence type="predicted"/>
<dbReference type="EMBL" id="GISG01091217">
    <property type="protein sequence ID" value="MBA4634466.1"/>
    <property type="molecule type" value="Transcribed_RNA"/>
</dbReference>
<reference evidence="2" key="2">
    <citation type="submission" date="2020-07" db="EMBL/GenBank/DDBJ databases">
        <authorList>
            <person name="Vera ALvarez R."/>
            <person name="Arias-Moreno D.M."/>
            <person name="Jimenez-Jacinto V."/>
            <person name="Jimenez-Bremont J.F."/>
            <person name="Swaminathan K."/>
            <person name="Moose S.P."/>
            <person name="Guerrero-Gonzalez M.L."/>
            <person name="Marino-Ramirez L."/>
            <person name="Landsman D."/>
            <person name="Rodriguez-Kessler M."/>
            <person name="Delgado-Sanchez P."/>
        </authorList>
    </citation>
    <scope>NUCLEOTIDE SEQUENCE</scope>
    <source>
        <tissue evidence="2">Cladode</tissue>
    </source>
</reference>
<organism evidence="2">
    <name type="scientific">Opuntia streptacantha</name>
    <name type="common">Prickly pear cactus</name>
    <name type="synonym">Opuntia cardona</name>
    <dbReference type="NCBI Taxonomy" id="393608"/>
    <lineage>
        <taxon>Eukaryota</taxon>
        <taxon>Viridiplantae</taxon>
        <taxon>Streptophyta</taxon>
        <taxon>Embryophyta</taxon>
        <taxon>Tracheophyta</taxon>
        <taxon>Spermatophyta</taxon>
        <taxon>Magnoliopsida</taxon>
        <taxon>eudicotyledons</taxon>
        <taxon>Gunneridae</taxon>
        <taxon>Pentapetalae</taxon>
        <taxon>Caryophyllales</taxon>
        <taxon>Cactineae</taxon>
        <taxon>Cactaceae</taxon>
        <taxon>Opuntioideae</taxon>
        <taxon>Opuntia</taxon>
    </lineage>
</organism>
<sequence length="113" mass="11945">MKLVGGKCPAVNARMLKPTGIPTAHDLAAAKIALDTPFIPRPSSLYPPRKYAPRNHPAMNGSAVRSVSASKTGNPWLNLPIAANKINANTSPAANNAIRPHFSIREAELGLSN</sequence>
<reference evidence="2" key="1">
    <citation type="journal article" date="2013" name="J. Plant Res.">
        <title>Effect of fungi and light on seed germination of three Opuntia species from semiarid lands of central Mexico.</title>
        <authorList>
            <person name="Delgado-Sanchez P."/>
            <person name="Jimenez-Bremont J.F."/>
            <person name="Guerrero-Gonzalez Mde L."/>
            <person name="Flores J."/>
        </authorList>
    </citation>
    <scope>NUCLEOTIDE SEQUENCE</scope>
    <source>
        <tissue evidence="2">Cladode</tissue>
    </source>
</reference>
<name>A0A7C9D5Z2_OPUST</name>